<sequence>MAKQKLKRSILTDVRQALQNVPPPKESEDISRRIAIEEMYEDIASLLDDGHTFGTIAQVLEKNGIDINDQTLSQYFRDITKARKKAENRAKLEARKRGHPGRTVDSNGAIKATPSVQQISAEIIDDDDEIQ</sequence>
<name>A8ZPA2_ACAM1</name>
<evidence type="ECO:0000313" key="2">
    <source>
        <dbReference type="EMBL" id="ABW32838.1"/>
    </source>
</evidence>
<dbReference type="Proteomes" id="UP000000268">
    <property type="component" value="Plasmid pREB5"/>
</dbReference>
<dbReference type="HOGENOM" id="CLU_1922932_0_0_3"/>
<evidence type="ECO:0000313" key="3">
    <source>
        <dbReference type="Proteomes" id="UP000000268"/>
    </source>
</evidence>
<protein>
    <submittedName>
        <fullName evidence="2">Uncharacterized protein</fullName>
    </submittedName>
</protein>
<dbReference type="EMBL" id="CP000842">
    <property type="protein sequence ID" value="ABW32838.1"/>
    <property type="molecule type" value="Genomic_DNA"/>
</dbReference>
<dbReference type="KEGG" id="amr:AM1_E0068"/>
<proteinExistence type="predicted"/>
<organism evidence="2 3">
    <name type="scientific">Acaryochloris marina (strain MBIC 11017)</name>
    <dbReference type="NCBI Taxonomy" id="329726"/>
    <lineage>
        <taxon>Bacteria</taxon>
        <taxon>Bacillati</taxon>
        <taxon>Cyanobacteriota</taxon>
        <taxon>Cyanophyceae</taxon>
        <taxon>Acaryochloridales</taxon>
        <taxon>Acaryochloridaceae</taxon>
        <taxon>Acaryochloris</taxon>
    </lineage>
</organism>
<geneLocation type="plasmid" evidence="2 3">
    <name>pREB5</name>
</geneLocation>
<gene>
    <name evidence="2" type="ordered locus">AM1_E0068</name>
</gene>
<dbReference type="RefSeq" id="WP_012168013.1">
    <property type="nucleotide sequence ID" value="NC_009930.1"/>
</dbReference>
<feature type="region of interest" description="Disordered" evidence="1">
    <location>
        <begin position="87"/>
        <end position="131"/>
    </location>
</feature>
<keyword evidence="2" id="KW-0614">Plasmid</keyword>
<keyword evidence="3" id="KW-1185">Reference proteome</keyword>
<evidence type="ECO:0000256" key="1">
    <source>
        <dbReference type="SAM" id="MobiDB-lite"/>
    </source>
</evidence>
<accession>A8ZPA2</accession>
<reference evidence="2 3" key="1">
    <citation type="journal article" date="2008" name="Proc. Natl. Acad. Sci. U.S.A.">
        <title>Niche adaptation and genome expansion in the chlorophyll d-producing cyanobacterium Acaryochloris marina.</title>
        <authorList>
            <person name="Swingley W.D."/>
            <person name="Chen M."/>
            <person name="Cheung P.C."/>
            <person name="Conrad A.L."/>
            <person name="Dejesa L.C."/>
            <person name="Hao J."/>
            <person name="Honchak B.M."/>
            <person name="Karbach L.E."/>
            <person name="Kurdoglu A."/>
            <person name="Lahiri S."/>
            <person name="Mastrian S.D."/>
            <person name="Miyashita H."/>
            <person name="Page L."/>
            <person name="Ramakrishna P."/>
            <person name="Satoh S."/>
            <person name="Sattley W.M."/>
            <person name="Shimada Y."/>
            <person name="Taylor H.L."/>
            <person name="Tomo T."/>
            <person name="Tsuchiya T."/>
            <person name="Wang Z.T."/>
            <person name="Raymond J."/>
            <person name="Mimuro M."/>
            <person name="Blankenship R.E."/>
            <person name="Touchman J.W."/>
        </authorList>
    </citation>
    <scope>NUCLEOTIDE SEQUENCE [LARGE SCALE GENOMIC DNA]</scope>
    <source>
        <strain evidence="3">MBIC 11017</strain>
        <plasmid evidence="3">Plasmid pREB5</plasmid>
    </source>
</reference>
<dbReference type="AlphaFoldDB" id="A8ZPA2"/>